<dbReference type="PANTHER" id="PTHR12151">
    <property type="entry name" value="ELECTRON TRANSPORT PROTIN SCO1/SENC FAMILY MEMBER"/>
    <property type="match status" value="1"/>
</dbReference>
<reference evidence="4" key="1">
    <citation type="journal article" date="2019" name="Curr. Biol.">
        <title>Genome Sequence of Striga asiatica Provides Insight into the Evolution of Plant Parasitism.</title>
        <authorList>
            <person name="Yoshida S."/>
            <person name="Kim S."/>
            <person name="Wafula E.K."/>
            <person name="Tanskanen J."/>
            <person name="Kim Y.M."/>
            <person name="Honaas L."/>
            <person name="Yang Z."/>
            <person name="Spallek T."/>
            <person name="Conn C.E."/>
            <person name="Ichihashi Y."/>
            <person name="Cheong K."/>
            <person name="Cui S."/>
            <person name="Der J.P."/>
            <person name="Gundlach H."/>
            <person name="Jiao Y."/>
            <person name="Hori C."/>
            <person name="Ishida J.K."/>
            <person name="Kasahara H."/>
            <person name="Kiba T."/>
            <person name="Kim M.S."/>
            <person name="Koo N."/>
            <person name="Laohavisit A."/>
            <person name="Lee Y.H."/>
            <person name="Lumba S."/>
            <person name="McCourt P."/>
            <person name="Mortimer J.C."/>
            <person name="Mutuku J.M."/>
            <person name="Nomura T."/>
            <person name="Sasaki-Sekimoto Y."/>
            <person name="Seto Y."/>
            <person name="Wang Y."/>
            <person name="Wakatake T."/>
            <person name="Sakakibara H."/>
            <person name="Demura T."/>
            <person name="Yamaguchi S."/>
            <person name="Yoneyama K."/>
            <person name="Manabe R.I."/>
            <person name="Nelson D.C."/>
            <person name="Schulman A.H."/>
            <person name="Timko M.P."/>
            <person name="dePamphilis C.W."/>
            <person name="Choi D."/>
            <person name="Shirasu K."/>
        </authorList>
    </citation>
    <scope>NUCLEOTIDE SEQUENCE [LARGE SCALE GENOMIC DNA]</scope>
    <source>
        <strain evidence="4">cv. UVA1</strain>
    </source>
</reference>
<dbReference type="InterPro" id="IPR003782">
    <property type="entry name" value="SCO1/SenC"/>
</dbReference>
<keyword evidence="4" id="KW-1185">Reference proteome</keyword>
<feature type="transmembrane region" description="Helical" evidence="2">
    <location>
        <begin position="54"/>
        <end position="76"/>
    </location>
</feature>
<dbReference type="FunFam" id="3.40.30.10:FF:000013">
    <property type="entry name" value="Blast:Protein SCO1 homolog, mitochondrial"/>
    <property type="match status" value="1"/>
</dbReference>
<dbReference type="GO" id="GO:0005739">
    <property type="term" value="C:mitochondrion"/>
    <property type="evidence" value="ECO:0007669"/>
    <property type="project" value="GOC"/>
</dbReference>
<dbReference type="PANTHER" id="PTHR12151:SF1">
    <property type="entry name" value="PROTEIN SCO1 HOMOLOG 2, MITOCHONDRIAL"/>
    <property type="match status" value="1"/>
</dbReference>
<comment type="caution">
    <text evidence="3">The sequence shown here is derived from an EMBL/GenBank/DDBJ whole genome shotgun (WGS) entry which is preliminary data.</text>
</comment>
<dbReference type="OrthoDB" id="270009at2759"/>
<dbReference type="Proteomes" id="UP000325081">
    <property type="component" value="Unassembled WGS sequence"/>
</dbReference>
<keyword evidence="2" id="KW-0812">Transmembrane</keyword>
<dbReference type="InterPro" id="IPR036249">
    <property type="entry name" value="Thioredoxin-like_sf"/>
</dbReference>
<feature type="transmembrane region" description="Helical" evidence="2">
    <location>
        <begin position="168"/>
        <end position="186"/>
    </location>
</feature>
<dbReference type="SUPFAM" id="SSF52833">
    <property type="entry name" value="Thioredoxin-like"/>
    <property type="match status" value="1"/>
</dbReference>
<dbReference type="Pfam" id="PF02630">
    <property type="entry name" value="SCO1-SenC"/>
    <property type="match status" value="1"/>
</dbReference>
<evidence type="ECO:0000256" key="2">
    <source>
        <dbReference type="SAM" id="Phobius"/>
    </source>
</evidence>
<gene>
    <name evidence="3" type="ORF">STAS_26861</name>
</gene>
<dbReference type="EMBL" id="BKCP01008737">
    <property type="protein sequence ID" value="GER49604.1"/>
    <property type="molecule type" value="Genomic_DNA"/>
</dbReference>
<protein>
    <submittedName>
        <fullName evidence="3">Protein SCO1 homolog 2</fullName>
    </submittedName>
</protein>
<dbReference type="CDD" id="cd02968">
    <property type="entry name" value="SCO"/>
    <property type="match status" value="1"/>
</dbReference>
<sequence length="378" mass="42823">MIRTDGEKGAVKNAIVVKNCFFLLEKPFRSIFSDFQTFTVILWRGFNIDYRDHVFSHIGSVWLFYFVMGLHPDMLIRYDGSRKFSSSIFTRPAGPVCTYSHPSTEQTMMRSPEGLNFLMKASWLLKGFLVYGPSKRNYSSGTKFTGSQTKSPISLTEEALTSSPWRHFLIPGAVLAGFGGLVFFIHQNDEKRAVEKGKGEKFERSAIQGPIIGGPFSLVDTEGRLVTEKNLLGNWVLLYFGYTSSPDVGPAEVQKMANTINILESKQNIKVLPIFVTIDPQRDNPSHLRAYIKEFNSRIMGLTGPVSAVRQMAQEYRVYFRKVDEEGDDYLVESSHNMYLMNPNMEVTRSFGIEYNAEELADAITKEMTKANVTITRD</sequence>
<name>A0A5A7QZP3_STRAF</name>
<accession>A0A5A7QZP3</accession>
<keyword evidence="2" id="KW-0472">Membrane</keyword>
<keyword evidence="2" id="KW-1133">Transmembrane helix</keyword>
<comment type="similarity">
    <text evidence="1">Belongs to the SCO1/2 family.</text>
</comment>
<evidence type="ECO:0000256" key="1">
    <source>
        <dbReference type="ARBA" id="ARBA00010996"/>
    </source>
</evidence>
<proteinExistence type="inferred from homology"/>
<evidence type="ECO:0000313" key="3">
    <source>
        <dbReference type="EMBL" id="GER49604.1"/>
    </source>
</evidence>
<organism evidence="3 4">
    <name type="scientific">Striga asiatica</name>
    <name type="common">Asiatic witchweed</name>
    <name type="synonym">Buchnera asiatica</name>
    <dbReference type="NCBI Taxonomy" id="4170"/>
    <lineage>
        <taxon>Eukaryota</taxon>
        <taxon>Viridiplantae</taxon>
        <taxon>Streptophyta</taxon>
        <taxon>Embryophyta</taxon>
        <taxon>Tracheophyta</taxon>
        <taxon>Spermatophyta</taxon>
        <taxon>Magnoliopsida</taxon>
        <taxon>eudicotyledons</taxon>
        <taxon>Gunneridae</taxon>
        <taxon>Pentapetalae</taxon>
        <taxon>asterids</taxon>
        <taxon>lamiids</taxon>
        <taxon>Lamiales</taxon>
        <taxon>Orobanchaceae</taxon>
        <taxon>Buchnereae</taxon>
        <taxon>Striga</taxon>
    </lineage>
</organism>
<dbReference type="Gene3D" id="3.40.30.10">
    <property type="entry name" value="Glutaredoxin"/>
    <property type="match status" value="1"/>
</dbReference>
<evidence type="ECO:0000313" key="4">
    <source>
        <dbReference type="Proteomes" id="UP000325081"/>
    </source>
</evidence>
<dbReference type="GO" id="GO:0033617">
    <property type="term" value="P:mitochondrial respiratory chain complex IV assembly"/>
    <property type="evidence" value="ECO:0007669"/>
    <property type="project" value="TreeGrafter"/>
</dbReference>
<dbReference type="AlphaFoldDB" id="A0A5A7QZP3"/>